<dbReference type="Pfam" id="PF18132">
    <property type="entry name" value="Tyrosinase_C"/>
    <property type="match status" value="1"/>
</dbReference>
<comment type="similarity">
    <text evidence="2">Belongs to the tyrosinase family.</text>
</comment>
<organism evidence="13 14">
    <name type="scientific">Pestalotiopsis fici (strain W106-1 / CGMCC3.15140)</name>
    <dbReference type="NCBI Taxonomy" id="1229662"/>
    <lineage>
        <taxon>Eukaryota</taxon>
        <taxon>Fungi</taxon>
        <taxon>Dikarya</taxon>
        <taxon>Ascomycota</taxon>
        <taxon>Pezizomycotina</taxon>
        <taxon>Sordariomycetes</taxon>
        <taxon>Xylariomycetidae</taxon>
        <taxon>Amphisphaeriales</taxon>
        <taxon>Sporocadaceae</taxon>
        <taxon>Pestalotiopsis</taxon>
    </lineage>
</organism>
<dbReference type="GO" id="GO:0004503">
    <property type="term" value="F:tyrosinase activity"/>
    <property type="evidence" value="ECO:0007669"/>
    <property type="project" value="UniProtKB-EC"/>
</dbReference>
<evidence type="ECO:0000256" key="11">
    <source>
        <dbReference type="SAM" id="MobiDB-lite"/>
    </source>
</evidence>
<keyword evidence="4" id="KW-0479">Metal-binding</keyword>
<gene>
    <name evidence="13" type="ORF">PFICI_13172</name>
</gene>
<dbReference type="AlphaFoldDB" id="W3WLE6"/>
<dbReference type="OMA" id="NIANNWY"/>
<dbReference type="KEGG" id="pfy:PFICI_13172"/>
<dbReference type="SUPFAM" id="SSF48056">
    <property type="entry name" value="Di-copper centre-containing domain"/>
    <property type="match status" value="1"/>
</dbReference>
<dbReference type="eggNOG" id="ENOG502S1EE">
    <property type="taxonomic scope" value="Eukaryota"/>
</dbReference>
<dbReference type="HOGENOM" id="CLU_013691_3_0_1"/>
<dbReference type="InterPro" id="IPR008922">
    <property type="entry name" value="Di-copper_centre_dom_sf"/>
</dbReference>
<keyword evidence="7" id="KW-0503">Monooxygenase</keyword>
<dbReference type="InterPro" id="IPR041640">
    <property type="entry name" value="Tyrosinase_C"/>
</dbReference>
<comment type="cofactor">
    <cofactor evidence="1">
        <name>Cu(2+)</name>
        <dbReference type="ChEBI" id="CHEBI:29036"/>
    </cofactor>
</comment>
<dbReference type="PANTHER" id="PTHR11474:SF76">
    <property type="entry name" value="SHKT DOMAIN-CONTAINING PROTEIN"/>
    <property type="match status" value="1"/>
</dbReference>
<evidence type="ECO:0000256" key="2">
    <source>
        <dbReference type="ARBA" id="ARBA00009928"/>
    </source>
</evidence>
<keyword evidence="8" id="KW-0470">Melanin biosynthesis</keyword>
<dbReference type="InParanoid" id="W3WLE6"/>
<protein>
    <recommendedName>
        <fullName evidence="3">tyrosinase</fullName>
        <ecNumber evidence="3">1.14.18.1</ecNumber>
    </recommendedName>
</protein>
<evidence type="ECO:0000256" key="4">
    <source>
        <dbReference type="ARBA" id="ARBA00022723"/>
    </source>
</evidence>
<name>W3WLE6_PESFW</name>
<dbReference type="InterPro" id="IPR050316">
    <property type="entry name" value="Tyrosinase/Hemocyanin"/>
</dbReference>
<dbReference type="STRING" id="1229662.W3WLE6"/>
<evidence type="ECO:0000256" key="10">
    <source>
        <dbReference type="ARBA" id="ARBA00048881"/>
    </source>
</evidence>
<dbReference type="PANTHER" id="PTHR11474">
    <property type="entry name" value="TYROSINASE FAMILY MEMBER"/>
    <property type="match status" value="1"/>
</dbReference>
<sequence>MDAEFDRKFESLRDAHNKGVIVGLHEVAGLAPRLDIDVLMEKNPKAFNLFLIAFEQLQQVPSRIHGFPSQDWYEIPGRQREAGDPGYCAHSKTTFPTWHRPYLAMLEQALFVKMMEHANKYNEPHKTEYRKAVYDFRLPYWDYHRPRGGKVEFPGVILDGKRTSYKYNFCVPLIFTAPTVVVLDEPDNLPRTLERNPLNFHAFDATAGQLNEENEWKKIYSEETGVSRNRTSRHPMAESLDNPDRLNSVVNEIRMDSARLAVRLVTDPEYGNYEIISKSTVARGNVQAPASSPDDPRKTEEQKQLEGKVKPFSGSLEGIHNMYHVYLGGFGSASGHIGYVPVAAFDPIFWFHHNNIERMFTIWQAVHADKETNWFNYDPQEAKEALRPFLRREKPSGGVTDDDFWSSDDVRDSRTLGYYFEDAGDANGNFPGQKVAANYAANYNWSIPTDPHEDVGEPPEAMKPITMEDKSFFKNQPVQVLPAPIPEIGSVQSSTAPASAPASEPASAPASVPEPAPEPAAASLPASIPASGQAAETKSTNQVLWEWYIDDRVEAMSLNDSFTVPYFVLSKPSATLAGLRDLAVAPTLVGATHIFTAPKETCGNCAAKARDRTVVRNTMIITSQLMDYVKVGELGSLDPVHVVPFLTARLRWRVVTAGGVQIDPRRLRNDGSLKISISSRRSTVGADASEEPLYANYPRVVADIVAAASAQATFVQQT</sequence>
<dbReference type="PROSITE" id="PS00497">
    <property type="entry name" value="TYROSINASE_1"/>
    <property type="match status" value="1"/>
</dbReference>
<dbReference type="PRINTS" id="PR00092">
    <property type="entry name" value="TYROSINASE"/>
</dbReference>
<reference evidence="14" key="1">
    <citation type="journal article" date="2015" name="BMC Genomics">
        <title>Genomic and transcriptomic analysis of the endophytic fungus Pestalotiopsis fici reveals its lifestyle and high potential for synthesis of natural products.</title>
        <authorList>
            <person name="Wang X."/>
            <person name="Zhang X."/>
            <person name="Liu L."/>
            <person name="Xiang M."/>
            <person name="Wang W."/>
            <person name="Sun X."/>
            <person name="Che Y."/>
            <person name="Guo L."/>
            <person name="Liu G."/>
            <person name="Guo L."/>
            <person name="Wang C."/>
            <person name="Yin W.B."/>
            <person name="Stadler M."/>
            <person name="Zhang X."/>
            <person name="Liu X."/>
        </authorList>
    </citation>
    <scope>NUCLEOTIDE SEQUENCE [LARGE SCALE GENOMIC DNA]</scope>
    <source>
        <strain evidence="14">W106-1 / CGMCC3.15140</strain>
    </source>
</reference>
<comment type="catalytic activity">
    <reaction evidence="9">
        <text>2 L-dopa + O2 = 2 L-dopaquinone + 2 H2O</text>
        <dbReference type="Rhea" id="RHEA:34287"/>
        <dbReference type="ChEBI" id="CHEBI:15377"/>
        <dbReference type="ChEBI" id="CHEBI:15379"/>
        <dbReference type="ChEBI" id="CHEBI:57504"/>
        <dbReference type="ChEBI" id="CHEBI:57924"/>
        <dbReference type="EC" id="1.14.18.1"/>
    </reaction>
</comment>
<evidence type="ECO:0000256" key="6">
    <source>
        <dbReference type="ARBA" id="ARBA00023008"/>
    </source>
</evidence>
<proteinExistence type="inferred from homology"/>
<keyword evidence="14" id="KW-1185">Reference proteome</keyword>
<dbReference type="GO" id="GO:0042438">
    <property type="term" value="P:melanin biosynthetic process"/>
    <property type="evidence" value="ECO:0007669"/>
    <property type="project" value="UniProtKB-KW"/>
</dbReference>
<dbReference type="EC" id="1.14.18.1" evidence="3"/>
<feature type="region of interest" description="Disordered" evidence="11">
    <location>
        <begin position="284"/>
        <end position="308"/>
    </location>
</feature>
<evidence type="ECO:0000256" key="9">
    <source>
        <dbReference type="ARBA" id="ARBA00048233"/>
    </source>
</evidence>
<feature type="domain" description="Tyrosinase copper-binding" evidence="12">
    <location>
        <begin position="90"/>
        <end position="107"/>
    </location>
</feature>
<evidence type="ECO:0000313" key="14">
    <source>
        <dbReference type="Proteomes" id="UP000030651"/>
    </source>
</evidence>
<accession>W3WLE6</accession>
<evidence type="ECO:0000313" key="13">
    <source>
        <dbReference type="EMBL" id="ETS74688.1"/>
    </source>
</evidence>
<evidence type="ECO:0000256" key="1">
    <source>
        <dbReference type="ARBA" id="ARBA00001973"/>
    </source>
</evidence>
<keyword evidence="5" id="KW-0560">Oxidoreductase</keyword>
<feature type="compositionally biased region" description="Low complexity" evidence="11">
    <location>
        <begin position="519"/>
        <end position="531"/>
    </location>
</feature>
<dbReference type="GeneID" id="19278185"/>
<dbReference type="RefSeq" id="XP_007839944.1">
    <property type="nucleotide sequence ID" value="XM_007841753.1"/>
</dbReference>
<keyword evidence="6" id="KW-0186">Copper</keyword>
<feature type="region of interest" description="Disordered" evidence="11">
    <location>
        <begin position="489"/>
        <end position="535"/>
    </location>
</feature>
<dbReference type="InterPro" id="IPR002227">
    <property type="entry name" value="Tyrosinase_Cu-bd"/>
</dbReference>
<comment type="catalytic activity">
    <reaction evidence="10">
        <text>L-tyrosine + O2 = L-dopaquinone + H2O</text>
        <dbReference type="Rhea" id="RHEA:18117"/>
        <dbReference type="ChEBI" id="CHEBI:15377"/>
        <dbReference type="ChEBI" id="CHEBI:15379"/>
        <dbReference type="ChEBI" id="CHEBI:57924"/>
        <dbReference type="ChEBI" id="CHEBI:58315"/>
        <dbReference type="EC" id="1.14.18.1"/>
    </reaction>
</comment>
<evidence type="ECO:0000256" key="7">
    <source>
        <dbReference type="ARBA" id="ARBA00023033"/>
    </source>
</evidence>
<dbReference type="Pfam" id="PF00264">
    <property type="entry name" value="Tyrosinase"/>
    <property type="match status" value="1"/>
</dbReference>
<dbReference type="OrthoDB" id="1658288at2759"/>
<dbReference type="GO" id="GO:0046872">
    <property type="term" value="F:metal ion binding"/>
    <property type="evidence" value="ECO:0007669"/>
    <property type="project" value="UniProtKB-KW"/>
</dbReference>
<evidence type="ECO:0000259" key="12">
    <source>
        <dbReference type="PROSITE" id="PS00497"/>
    </source>
</evidence>
<dbReference type="Proteomes" id="UP000030651">
    <property type="component" value="Unassembled WGS sequence"/>
</dbReference>
<dbReference type="EMBL" id="KI912119">
    <property type="protein sequence ID" value="ETS74688.1"/>
    <property type="molecule type" value="Genomic_DNA"/>
</dbReference>
<feature type="compositionally biased region" description="Basic and acidic residues" evidence="11">
    <location>
        <begin position="294"/>
        <end position="308"/>
    </location>
</feature>
<feature type="compositionally biased region" description="Low complexity" evidence="11">
    <location>
        <begin position="493"/>
        <end position="511"/>
    </location>
</feature>
<evidence type="ECO:0000256" key="3">
    <source>
        <dbReference type="ARBA" id="ARBA00011906"/>
    </source>
</evidence>
<evidence type="ECO:0000256" key="5">
    <source>
        <dbReference type="ARBA" id="ARBA00023002"/>
    </source>
</evidence>
<dbReference type="Gene3D" id="1.10.1280.10">
    <property type="entry name" value="Di-copper center containing domain from catechol oxidase"/>
    <property type="match status" value="1"/>
</dbReference>
<evidence type="ECO:0000256" key="8">
    <source>
        <dbReference type="ARBA" id="ARBA00023101"/>
    </source>
</evidence>